<reference evidence="2" key="1">
    <citation type="submission" date="2022-10" db="EMBL/GenBank/DDBJ databases">
        <authorList>
            <person name="Chen Y."/>
            <person name="Dougan E. K."/>
            <person name="Chan C."/>
            <person name="Rhodes N."/>
            <person name="Thang M."/>
        </authorList>
    </citation>
    <scope>NUCLEOTIDE SEQUENCE</scope>
</reference>
<evidence type="ECO:0000313" key="3">
    <source>
        <dbReference type="EMBL" id="CAL4795699.1"/>
    </source>
</evidence>
<gene>
    <name evidence="2" type="ORF">C1SCF055_LOCUS33835</name>
</gene>
<dbReference type="Proteomes" id="UP001152797">
    <property type="component" value="Unassembled WGS sequence"/>
</dbReference>
<dbReference type="EMBL" id="CAMXCT030004268">
    <property type="protein sequence ID" value="CAL4795699.1"/>
    <property type="molecule type" value="Genomic_DNA"/>
</dbReference>
<feature type="non-terminal residue" evidence="2">
    <location>
        <position position="244"/>
    </location>
</feature>
<evidence type="ECO:0000313" key="4">
    <source>
        <dbReference type="Proteomes" id="UP001152797"/>
    </source>
</evidence>
<organism evidence="2">
    <name type="scientific">Cladocopium goreaui</name>
    <dbReference type="NCBI Taxonomy" id="2562237"/>
    <lineage>
        <taxon>Eukaryota</taxon>
        <taxon>Sar</taxon>
        <taxon>Alveolata</taxon>
        <taxon>Dinophyceae</taxon>
        <taxon>Suessiales</taxon>
        <taxon>Symbiodiniaceae</taxon>
        <taxon>Cladocopium</taxon>
    </lineage>
</organism>
<keyword evidence="1" id="KW-0732">Signal</keyword>
<name>A0A9P1DF87_9DINO</name>
<accession>A0A9P1DF87</accession>
<comment type="caution">
    <text evidence="2">The sequence shown here is derived from an EMBL/GenBank/DDBJ whole genome shotgun (WGS) entry which is preliminary data.</text>
</comment>
<evidence type="ECO:0000313" key="2">
    <source>
        <dbReference type="EMBL" id="CAI4008387.1"/>
    </source>
</evidence>
<reference evidence="3 4" key="2">
    <citation type="submission" date="2024-05" db="EMBL/GenBank/DDBJ databases">
        <authorList>
            <person name="Chen Y."/>
            <person name="Shah S."/>
            <person name="Dougan E. K."/>
            <person name="Thang M."/>
            <person name="Chan C."/>
        </authorList>
    </citation>
    <scope>NUCLEOTIDE SEQUENCE [LARGE SCALE GENOMIC DNA]</scope>
</reference>
<feature type="chain" id="PRO_5043271313" evidence="1">
    <location>
        <begin position="19"/>
        <end position="244"/>
    </location>
</feature>
<evidence type="ECO:0000256" key="1">
    <source>
        <dbReference type="SAM" id="SignalP"/>
    </source>
</evidence>
<dbReference type="EMBL" id="CAMXCT010004268">
    <property type="protein sequence ID" value="CAI4008387.1"/>
    <property type="molecule type" value="Genomic_DNA"/>
</dbReference>
<protein>
    <submittedName>
        <fullName evidence="2">Uncharacterized protein</fullName>
    </submittedName>
</protein>
<keyword evidence="4" id="KW-1185">Reference proteome</keyword>
<dbReference type="AlphaFoldDB" id="A0A9P1DF87"/>
<dbReference type="EMBL" id="CAMXCT020004268">
    <property type="protein sequence ID" value="CAL1161762.1"/>
    <property type="molecule type" value="Genomic_DNA"/>
</dbReference>
<feature type="signal peptide" evidence="1">
    <location>
        <begin position="1"/>
        <end position="18"/>
    </location>
</feature>
<sequence length="244" mass="26464">MWSALLATAATLVALAHAECEAEQSSVRFSVAVQVLEKSDEDGEALQFQLGSRRGPGAVPVLGALRCVPRRCVETNFDGRGCQEIVSASLKELQSKVPDFLDKDLLEPPWITGDVTNLPDIGPSAADRRLYWQLRAPPAQPTEKLETGVTRVTVVGTHGPLSSLMGIYLQQAATSLQLSLQLKFYGQCHLCDHFQLCRAHRISSPGTAACRWLRGTSDLLQGILPAAEEILHELHPFSAVVCIG</sequence>
<proteinExistence type="predicted"/>